<keyword evidence="8" id="KW-1185">Reference proteome</keyword>
<evidence type="ECO:0000256" key="2">
    <source>
        <dbReference type="ARBA" id="ARBA00023015"/>
    </source>
</evidence>
<dbReference type="FunFam" id="1.10.10.60:FF:000132">
    <property type="entry name" value="AraC family transcriptional regulator"/>
    <property type="match status" value="1"/>
</dbReference>
<dbReference type="GO" id="GO:0043565">
    <property type="term" value="F:sequence-specific DNA binding"/>
    <property type="evidence" value="ECO:0007669"/>
    <property type="project" value="InterPro"/>
</dbReference>
<keyword evidence="1" id="KW-0678">Repressor</keyword>
<feature type="domain" description="HTH araC/xylS-type" evidence="6">
    <location>
        <begin position="162"/>
        <end position="259"/>
    </location>
</feature>
<sequence>MPADTGPQRQPPTLNSLPRPVFSRHEALAAGAWTAEHSHPWGQLSYASQGVLGVRTPAGDHMAPPRFAVWTPPGVRHQLFNRRRAQMHSLYIAPEASILPAECCVLQVSPLARELILRFASLPVEYDQAGAPGRLVAVLLDELAGLPRAAFGLPLPHDRRLLQICAALEAQPDDARTLADWAGVVGASERTLARRFVQETGLGFGQWRQRMRLLLSLDALQAGDSVTQVALAHGYDSPSAFIAAFRSAFFCTPGALLRQQDPDASARVAHKNLPLA</sequence>
<name>A0A318KZP4_9NEIS</name>
<keyword evidence="2" id="KW-0805">Transcription regulation</keyword>
<dbReference type="RefSeq" id="WP_110389372.1">
    <property type="nucleotide sequence ID" value="NZ_DAIMVG010000315.1"/>
</dbReference>
<evidence type="ECO:0000256" key="4">
    <source>
        <dbReference type="ARBA" id="ARBA00023163"/>
    </source>
</evidence>
<dbReference type="PANTHER" id="PTHR11019">
    <property type="entry name" value="HTH-TYPE TRANSCRIPTIONAL REGULATOR NIMR"/>
    <property type="match status" value="1"/>
</dbReference>
<dbReference type="OrthoDB" id="8611599at2"/>
<keyword evidence="4" id="KW-0804">Transcription</keyword>
<comment type="caution">
    <text evidence="7">The sequence shown here is derived from an EMBL/GenBank/DDBJ whole genome shotgun (WGS) entry which is preliminary data.</text>
</comment>
<dbReference type="InterPro" id="IPR018060">
    <property type="entry name" value="HTH_AraC"/>
</dbReference>
<dbReference type="GO" id="GO:0003700">
    <property type="term" value="F:DNA-binding transcription factor activity"/>
    <property type="evidence" value="ECO:0007669"/>
    <property type="project" value="InterPro"/>
</dbReference>
<dbReference type="InterPro" id="IPR009057">
    <property type="entry name" value="Homeodomain-like_sf"/>
</dbReference>
<protein>
    <submittedName>
        <fullName evidence="7">AraC family transcriptional regulator</fullName>
    </submittedName>
</protein>
<evidence type="ECO:0000259" key="6">
    <source>
        <dbReference type="PROSITE" id="PS01124"/>
    </source>
</evidence>
<dbReference type="InterPro" id="IPR014710">
    <property type="entry name" value="RmlC-like_jellyroll"/>
</dbReference>
<evidence type="ECO:0000256" key="1">
    <source>
        <dbReference type="ARBA" id="ARBA00022491"/>
    </source>
</evidence>
<proteinExistence type="predicted"/>
<dbReference type="Gene3D" id="1.10.10.60">
    <property type="entry name" value="Homeodomain-like"/>
    <property type="match status" value="1"/>
</dbReference>
<evidence type="ECO:0000256" key="3">
    <source>
        <dbReference type="ARBA" id="ARBA00023125"/>
    </source>
</evidence>
<dbReference type="EMBL" id="QJKI01000001">
    <property type="protein sequence ID" value="PXX82082.1"/>
    <property type="molecule type" value="Genomic_DNA"/>
</dbReference>
<dbReference type="SUPFAM" id="SSF51182">
    <property type="entry name" value="RmlC-like cupins"/>
    <property type="match status" value="1"/>
</dbReference>
<gene>
    <name evidence="7" type="ORF">DFR34_101316</name>
</gene>
<dbReference type="PANTHER" id="PTHR11019:SF159">
    <property type="entry name" value="TRANSCRIPTIONAL REGULATOR-RELATED"/>
    <property type="match status" value="1"/>
</dbReference>
<keyword evidence="3" id="KW-0238">DNA-binding</keyword>
<dbReference type="Pfam" id="PF12833">
    <property type="entry name" value="HTH_18"/>
    <property type="match status" value="1"/>
</dbReference>
<dbReference type="Gene3D" id="2.60.120.10">
    <property type="entry name" value="Jelly Rolls"/>
    <property type="match status" value="1"/>
</dbReference>
<evidence type="ECO:0000313" key="8">
    <source>
        <dbReference type="Proteomes" id="UP000247555"/>
    </source>
</evidence>
<evidence type="ECO:0000256" key="5">
    <source>
        <dbReference type="SAM" id="MobiDB-lite"/>
    </source>
</evidence>
<accession>A0A318KZP4</accession>
<feature type="compositionally biased region" description="Polar residues" evidence="5">
    <location>
        <begin position="7"/>
        <end position="16"/>
    </location>
</feature>
<evidence type="ECO:0000313" key="7">
    <source>
        <dbReference type="EMBL" id="PXX82082.1"/>
    </source>
</evidence>
<organism evidence="7 8">
    <name type="scientific">Rivihabitans pingtungensis</name>
    <dbReference type="NCBI Taxonomy" id="1054498"/>
    <lineage>
        <taxon>Bacteria</taxon>
        <taxon>Pseudomonadati</taxon>
        <taxon>Pseudomonadota</taxon>
        <taxon>Betaproteobacteria</taxon>
        <taxon>Neisseriales</taxon>
        <taxon>Aquaspirillaceae</taxon>
        <taxon>Rivihabitans</taxon>
    </lineage>
</organism>
<dbReference type="CDD" id="cd06124">
    <property type="entry name" value="cupin_NimR-like_N"/>
    <property type="match status" value="1"/>
</dbReference>
<dbReference type="InterPro" id="IPR011051">
    <property type="entry name" value="RmlC_Cupin_sf"/>
</dbReference>
<dbReference type="PROSITE" id="PS01124">
    <property type="entry name" value="HTH_ARAC_FAMILY_2"/>
    <property type="match status" value="1"/>
</dbReference>
<dbReference type="Proteomes" id="UP000247555">
    <property type="component" value="Unassembled WGS sequence"/>
</dbReference>
<dbReference type="SUPFAM" id="SSF46689">
    <property type="entry name" value="Homeodomain-like"/>
    <property type="match status" value="1"/>
</dbReference>
<dbReference type="AlphaFoldDB" id="A0A318KZP4"/>
<reference evidence="7 8" key="1">
    <citation type="submission" date="2018-05" db="EMBL/GenBank/DDBJ databases">
        <title>Genomic Encyclopedia of Type Strains, Phase IV (KMG-IV): sequencing the most valuable type-strain genomes for metagenomic binning, comparative biology and taxonomic classification.</title>
        <authorList>
            <person name="Goeker M."/>
        </authorList>
    </citation>
    <scope>NUCLEOTIDE SEQUENCE [LARGE SCALE GENOMIC DNA]</scope>
    <source>
        <strain evidence="7 8">DSM 29661</strain>
    </source>
</reference>
<dbReference type="SMART" id="SM00342">
    <property type="entry name" value="HTH_ARAC"/>
    <property type="match status" value="1"/>
</dbReference>
<feature type="region of interest" description="Disordered" evidence="5">
    <location>
        <begin position="1"/>
        <end position="20"/>
    </location>
</feature>